<dbReference type="GO" id="GO:0016787">
    <property type="term" value="F:hydrolase activity"/>
    <property type="evidence" value="ECO:0007669"/>
    <property type="project" value="UniProtKB-KW"/>
</dbReference>
<dbReference type="PANTHER" id="PTHR43798">
    <property type="entry name" value="MONOACYLGLYCEROL LIPASE"/>
    <property type="match status" value="1"/>
</dbReference>
<evidence type="ECO:0000313" key="2">
    <source>
        <dbReference type="EMBL" id="GAA2519199.1"/>
    </source>
</evidence>
<dbReference type="Pfam" id="PF00561">
    <property type="entry name" value="Abhydrolase_1"/>
    <property type="match status" value="1"/>
</dbReference>
<organism evidence="2 3">
    <name type="scientific">Pilimelia columellifera subsp. columellifera</name>
    <dbReference type="NCBI Taxonomy" id="706583"/>
    <lineage>
        <taxon>Bacteria</taxon>
        <taxon>Bacillati</taxon>
        <taxon>Actinomycetota</taxon>
        <taxon>Actinomycetes</taxon>
        <taxon>Micromonosporales</taxon>
        <taxon>Micromonosporaceae</taxon>
        <taxon>Pilimelia</taxon>
    </lineage>
</organism>
<reference evidence="2 3" key="1">
    <citation type="journal article" date="2019" name="Int. J. Syst. Evol. Microbiol.">
        <title>The Global Catalogue of Microorganisms (GCM) 10K type strain sequencing project: providing services to taxonomists for standard genome sequencing and annotation.</title>
        <authorList>
            <consortium name="The Broad Institute Genomics Platform"/>
            <consortium name="The Broad Institute Genome Sequencing Center for Infectious Disease"/>
            <person name="Wu L."/>
            <person name="Ma J."/>
        </authorList>
    </citation>
    <scope>NUCLEOTIDE SEQUENCE [LARGE SCALE GENOMIC DNA]</scope>
    <source>
        <strain evidence="2 3">JCM 3367</strain>
    </source>
</reference>
<dbReference type="Gene3D" id="3.40.50.1820">
    <property type="entry name" value="alpha/beta hydrolase"/>
    <property type="match status" value="1"/>
</dbReference>
<proteinExistence type="predicted"/>
<accession>A0ABN3NDX7</accession>
<dbReference type="SUPFAM" id="SSF53474">
    <property type="entry name" value="alpha/beta-Hydrolases"/>
    <property type="match status" value="1"/>
</dbReference>
<comment type="caution">
    <text evidence="2">The sequence shown here is derived from an EMBL/GenBank/DDBJ whole genome shotgun (WGS) entry which is preliminary data.</text>
</comment>
<dbReference type="InterPro" id="IPR000073">
    <property type="entry name" value="AB_hydrolase_1"/>
</dbReference>
<dbReference type="Proteomes" id="UP001499978">
    <property type="component" value="Unassembled WGS sequence"/>
</dbReference>
<dbReference type="InterPro" id="IPR029058">
    <property type="entry name" value="AB_hydrolase_fold"/>
</dbReference>
<dbReference type="EMBL" id="BAAARY010000005">
    <property type="protein sequence ID" value="GAA2519199.1"/>
    <property type="molecule type" value="Genomic_DNA"/>
</dbReference>
<sequence length="283" mass="31094">MPAANLTAGVIEYLDSGGDDRPVLVMFSGLFVGVSMWRHVVAELGDEFRCVIPQLPLGAHHTPMRSGADLSGRGLARLLAEFMERLGLENVTLVGSDWGGAQLMVAEGVDTRVARLVLLPQEAFDNYPPGFAGRSVCLAARIPGGLTLALQQMRIRLMRRSALTFGRMSKRPIPDDVLDSWLAPALHRPEIRKDVESYLRATVTGDYLRAAEALTRFDRPALVIWATEDKLMPVAHGRRLADILPNGRLVEIADSYTLIPEDQPAACAAAIRDFVRSTFRVRP</sequence>
<keyword evidence="3" id="KW-1185">Reference proteome</keyword>
<keyword evidence="2" id="KW-0378">Hydrolase</keyword>
<evidence type="ECO:0000259" key="1">
    <source>
        <dbReference type="Pfam" id="PF00561"/>
    </source>
</evidence>
<dbReference type="RefSeq" id="WP_344170412.1">
    <property type="nucleotide sequence ID" value="NZ_BAAARY010000005.1"/>
</dbReference>
<dbReference type="PANTHER" id="PTHR43798:SF24">
    <property type="entry name" value="CIS-3-ALKYL-4-ALKYLOXETAN-2-ONE DECARBOXYLASE"/>
    <property type="match status" value="1"/>
</dbReference>
<evidence type="ECO:0000313" key="3">
    <source>
        <dbReference type="Proteomes" id="UP001499978"/>
    </source>
</evidence>
<dbReference type="InterPro" id="IPR050266">
    <property type="entry name" value="AB_hydrolase_sf"/>
</dbReference>
<name>A0ABN3NDX7_9ACTN</name>
<gene>
    <name evidence="2" type="ORF">GCM10010201_15350</name>
</gene>
<protein>
    <submittedName>
        <fullName evidence="2">Alpha/beta hydrolase</fullName>
    </submittedName>
</protein>
<feature type="domain" description="AB hydrolase-1" evidence="1">
    <location>
        <begin position="22"/>
        <end position="259"/>
    </location>
</feature>